<proteinExistence type="predicted"/>
<dbReference type="AlphaFoldDB" id="A0A816L2J3"/>
<sequence length="505" mass="55698">MVFKPLRPPIFKLRKPHKPLFSSPSSPRFSIPPSPRFSTPQSPDFQAPQAPCFQAPQLKPLKPSLFHSHLFPLFLLLVMFLRFLIMFLYNGPSKTAFTCFLLQMHIVSKEVLFHPIFNPHGVQAPQASEFQAPQAHGFQTPQAPQIPGFQASQASEFQDPQAHGFQTSQSPQDPDFQAPQAPALKVPVFMPLKPPGVPPVVPSAFVPFVPVVGYVPPFPDAHVGAQGGVVPPGGSTPGVQAAQAPQAPSFQSTQALQAPGVQAPQAPNDQSLQVPGVPPVVPPAFFPFVPIVVYFPPFPDHVLIQRTAEDSFHQFSLADADHKFCSYLFYPHVSKEVLFHPVFKSSVFKPLKPPVFKPLKPPIFKLLNPLVLPPVFNPHKAPVFKFFKSLKPPVFKSLKPPVFKDFNLLKPPVFKPLKPMVFHPPLFHLFLLLVMFLRFLDKSFTFIVKTSPALGLLLKAAAEKLPDLNCTTIESAMRIIAGTAANLGIDIDPQVLEPKKKAVLL</sequence>
<feature type="transmembrane region" description="Helical" evidence="2">
    <location>
        <begin position="70"/>
        <end position="89"/>
    </location>
</feature>
<feature type="transmembrane region" description="Helical" evidence="2">
    <location>
        <begin position="420"/>
        <end position="440"/>
    </location>
</feature>
<keyword evidence="2" id="KW-1133">Transmembrane helix</keyword>
<organism evidence="4">
    <name type="scientific">Brassica napus</name>
    <name type="common">Rape</name>
    <dbReference type="NCBI Taxonomy" id="3708"/>
    <lineage>
        <taxon>Eukaryota</taxon>
        <taxon>Viridiplantae</taxon>
        <taxon>Streptophyta</taxon>
        <taxon>Embryophyta</taxon>
        <taxon>Tracheophyta</taxon>
        <taxon>Spermatophyta</taxon>
        <taxon>Magnoliopsida</taxon>
        <taxon>eudicotyledons</taxon>
        <taxon>Gunneridae</taxon>
        <taxon>Pentapetalae</taxon>
        <taxon>rosids</taxon>
        <taxon>malvids</taxon>
        <taxon>Brassicales</taxon>
        <taxon>Brassicaceae</taxon>
        <taxon>Brassiceae</taxon>
        <taxon>Brassica</taxon>
    </lineage>
</organism>
<dbReference type="GO" id="GO:0005840">
    <property type="term" value="C:ribosome"/>
    <property type="evidence" value="ECO:0007669"/>
    <property type="project" value="InterPro"/>
</dbReference>
<evidence type="ECO:0000259" key="3">
    <source>
        <dbReference type="Pfam" id="PF00298"/>
    </source>
</evidence>
<dbReference type="Proteomes" id="UP001295469">
    <property type="component" value="Chromosome C05"/>
</dbReference>
<dbReference type="PROSITE" id="PS00359">
    <property type="entry name" value="RIBOSOMAL_L11"/>
    <property type="match status" value="1"/>
</dbReference>
<dbReference type="InterPro" id="IPR020785">
    <property type="entry name" value="Ribosomal_uL11_CS"/>
</dbReference>
<feature type="compositionally biased region" description="Low complexity" evidence="1">
    <location>
        <begin position="36"/>
        <end position="49"/>
    </location>
</feature>
<evidence type="ECO:0000313" key="4">
    <source>
        <dbReference type="EMBL" id="CAF1929293.1"/>
    </source>
</evidence>
<dbReference type="SUPFAM" id="SSF46906">
    <property type="entry name" value="Ribosomal protein L11, C-terminal domain"/>
    <property type="match status" value="1"/>
</dbReference>
<keyword evidence="2" id="KW-0812">Transmembrane</keyword>
<protein>
    <submittedName>
        <fullName evidence="4">(rape) hypothetical protein</fullName>
    </submittedName>
</protein>
<dbReference type="Pfam" id="PF00298">
    <property type="entry name" value="Ribosomal_L11"/>
    <property type="match status" value="1"/>
</dbReference>
<name>A0A816L2J3_BRANA</name>
<gene>
    <name evidence="4" type="ORF">DARMORV10_C05P32440.1</name>
</gene>
<feature type="compositionally biased region" description="Low complexity" evidence="1">
    <location>
        <begin position="168"/>
        <end position="179"/>
    </location>
</feature>
<dbReference type="EMBL" id="HG994369">
    <property type="protein sequence ID" value="CAF1929293.1"/>
    <property type="molecule type" value="Genomic_DNA"/>
</dbReference>
<evidence type="ECO:0000256" key="1">
    <source>
        <dbReference type="SAM" id="MobiDB-lite"/>
    </source>
</evidence>
<reference evidence="4" key="1">
    <citation type="submission" date="2021-01" db="EMBL/GenBank/DDBJ databases">
        <authorList>
            <consortium name="Genoscope - CEA"/>
            <person name="William W."/>
        </authorList>
    </citation>
    <scope>NUCLEOTIDE SEQUENCE</scope>
</reference>
<dbReference type="GO" id="GO:0003735">
    <property type="term" value="F:structural constituent of ribosome"/>
    <property type="evidence" value="ECO:0007669"/>
    <property type="project" value="InterPro"/>
</dbReference>
<accession>A0A816L2J3</accession>
<feature type="compositionally biased region" description="Low complexity" evidence="1">
    <location>
        <begin position="232"/>
        <end position="255"/>
    </location>
</feature>
<feature type="compositionally biased region" description="Low complexity" evidence="1">
    <location>
        <begin position="19"/>
        <end position="29"/>
    </location>
</feature>
<feature type="domain" description="Large ribosomal subunit protein uL11 C-terminal" evidence="3">
    <location>
        <begin position="459"/>
        <end position="491"/>
    </location>
</feature>
<feature type="region of interest" description="Disordered" evidence="1">
    <location>
        <begin position="226"/>
        <end position="268"/>
    </location>
</feature>
<feature type="region of interest" description="Disordered" evidence="1">
    <location>
        <begin position="150"/>
        <end position="179"/>
    </location>
</feature>
<dbReference type="GO" id="GO:0006412">
    <property type="term" value="P:translation"/>
    <property type="evidence" value="ECO:0007669"/>
    <property type="project" value="InterPro"/>
</dbReference>
<feature type="region of interest" description="Disordered" evidence="1">
    <location>
        <begin position="17"/>
        <end position="49"/>
    </location>
</feature>
<keyword evidence="2" id="KW-0472">Membrane</keyword>
<evidence type="ECO:0000256" key="2">
    <source>
        <dbReference type="SAM" id="Phobius"/>
    </source>
</evidence>
<dbReference type="Gene3D" id="1.10.10.250">
    <property type="entry name" value="Ribosomal protein L11, C-terminal domain"/>
    <property type="match status" value="1"/>
</dbReference>
<dbReference type="InterPro" id="IPR036769">
    <property type="entry name" value="Ribosomal_uL11_C_sf"/>
</dbReference>
<dbReference type="InterPro" id="IPR020783">
    <property type="entry name" value="Ribosomal_uL11_C"/>
</dbReference>